<dbReference type="InterPro" id="IPR000182">
    <property type="entry name" value="GNAT_dom"/>
</dbReference>
<dbReference type="CDD" id="cd04301">
    <property type="entry name" value="NAT_SF"/>
    <property type="match status" value="1"/>
</dbReference>
<protein>
    <recommendedName>
        <fullName evidence="1">N-acetyltransferase domain-containing protein</fullName>
    </recommendedName>
</protein>
<reference evidence="2 3" key="1">
    <citation type="journal article" date="2013" name="PLoS Genet.">
        <title>Comparative genome structure, secondary metabolite, and effector coding capacity across Cochliobolus pathogens.</title>
        <authorList>
            <person name="Condon B.J."/>
            <person name="Leng Y."/>
            <person name="Wu D."/>
            <person name="Bushley K.E."/>
            <person name="Ohm R.A."/>
            <person name="Otillar R."/>
            <person name="Martin J."/>
            <person name="Schackwitz W."/>
            <person name="Grimwood J."/>
            <person name="MohdZainudin N."/>
            <person name="Xue C."/>
            <person name="Wang R."/>
            <person name="Manning V.A."/>
            <person name="Dhillon B."/>
            <person name="Tu Z.J."/>
            <person name="Steffenson B.J."/>
            <person name="Salamov A."/>
            <person name="Sun H."/>
            <person name="Lowry S."/>
            <person name="LaButti K."/>
            <person name="Han J."/>
            <person name="Copeland A."/>
            <person name="Lindquist E."/>
            <person name="Barry K."/>
            <person name="Schmutz J."/>
            <person name="Baker S.E."/>
            <person name="Ciuffetti L.M."/>
            <person name="Grigoriev I.V."/>
            <person name="Zhong S."/>
            <person name="Turgeon B.G."/>
        </authorList>
    </citation>
    <scope>NUCLEOTIDE SEQUENCE [LARGE SCALE GENOMIC DNA]</scope>
    <source>
        <strain evidence="2 3">26-R-13</strain>
    </source>
</reference>
<dbReference type="OrthoDB" id="2019666at2759"/>
<feature type="domain" description="N-acetyltransferase" evidence="1">
    <location>
        <begin position="88"/>
        <end position="142"/>
    </location>
</feature>
<dbReference type="HOGENOM" id="CLU_056576_0_0_1"/>
<gene>
    <name evidence="2" type="ORF">COCCADRAFT_24103</name>
</gene>
<dbReference type="SUPFAM" id="SSF55729">
    <property type="entry name" value="Acyl-CoA N-acyltransferases (Nat)"/>
    <property type="match status" value="1"/>
</dbReference>
<name>W6YX67_COCC2</name>
<dbReference type="Gene3D" id="3.40.630.30">
    <property type="match status" value="1"/>
</dbReference>
<dbReference type="GeneID" id="19145537"/>
<dbReference type="AlphaFoldDB" id="W6YX67"/>
<organism evidence="2 3">
    <name type="scientific">Cochliobolus carbonum (strain 26-R-13)</name>
    <name type="common">Maize leaf spot fungus</name>
    <name type="synonym">Bipolaris zeicola</name>
    <dbReference type="NCBI Taxonomy" id="930089"/>
    <lineage>
        <taxon>Eukaryota</taxon>
        <taxon>Fungi</taxon>
        <taxon>Dikarya</taxon>
        <taxon>Ascomycota</taxon>
        <taxon>Pezizomycotina</taxon>
        <taxon>Dothideomycetes</taxon>
        <taxon>Pleosporomycetidae</taxon>
        <taxon>Pleosporales</taxon>
        <taxon>Pleosporineae</taxon>
        <taxon>Pleosporaceae</taxon>
        <taxon>Bipolaris</taxon>
    </lineage>
</organism>
<proteinExistence type="predicted"/>
<sequence>MPPLPNTISLHSNLNSSPPTISFSFEILPAPQITSHILSQCATIFSSAYGIWGPHAEQRIGKHCKHGKRIRLSVKRLRSQSLAPCTNSVLVRGMYGDELAGYAFATRWMYEGRRVCWVTQLCVKVEYRRRGLATELLRRLREDEDYAFGILSSHPAAIVAGLRAWGKGIEDVDMSFVKEHGAGIMAASPVQYVRDAKFRGSIFGSVDDGAVCCADTDFWVDHAEPLAILADVKKIFAWPFGNLPEGCEFLALIRIV</sequence>
<dbReference type="EMBL" id="KI964566">
    <property type="protein sequence ID" value="EUC36101.1"/>
    <property type="molecule type" value="Genomic_DNA"/>
</dbReference>
<evidence type="ECO:0000313" key="2">
    <source>
        <dbReference type="EMBL" id="EUC36101.1"/>
    </source>
</evidence>
<dbReference type="KEGG" id="bze:COCCADRAFT_24103"/>
<dbReference type="Pfam" id="PF00583">
    <property type="entry name" value="Acetyltransf_1"/>
    <property type="match status" value="1"/>
</dbReference>
<dbReference type="RefSeq" id="XP_007709606.1">
    <property type="nucleotide sequence ID" value="XM_007711416.1"/>
</dbReference>
<dbReference type="STRING" id="930089.W6YX67"/>
<dbReference type="Proteomes" id="UP000053841">
    <property type="component" value="Unassembled WGS sequence"/>
</dbReference>
<dbReference type="eggNOG" id="ENOG502S4C5">
    <property type="taxonomic scope" value="Eukaryota"/>
</dbReference>
<evidence type="ECO:0000313" key="3">
    <source>
        <dbReference type="Proteomes" id="UP000053841"/>
    </source>
</evidence>
<dbReference type="GO" id="GO:0016747">
    <property type="term" value="F:acyltransferase activity, transferring groups other than amino-acyl groups"/>
    <property type="evidence" value="ECO:0007669"/>
    <property type="project" value="InterPro"/>
</dbReference>
<keyword evidence="3" id="KW-1185">Reference proteome</keyword>
<evidence type="ECO:0000259" key="1">
    <source>
        <dbReference type="Pfam" id="PF00583"/>
    </source>
</evidence>
<dbReference type="InterPro" id="IPR016181">
    <property type="entry name" value="Acyl_CoA_acyltransferase"/>
</dbReference>
<accession>W6YX67</accession>